<accession>A0A1H3UDL0</accession>
<evidence type="ECO:0000313" key="2">
    <source>
        <dbReference type="Proteomes" id="UP000199632"/>
    </source>
</evidence>
<reference evidence="2" key="1">
    <citation type="submission" date="2016-10" db="EMBL/GenBank/DDBJ databases">
        <authorList>
            <person name="Varghese N."/>
            <person name="Submissions S."/>
        </authorList>
    </citation>
    <scope>NUCLEOTIDE SEQUENCE [LARGE SCALE GENOMIC DNA]</scope>
    <source>
        <strain evidence="2">DSM 44718</strain>
    </source>
</reference>
<keyword evidence="2" id="KW-1185">Reference proteome</keyword>
<sequence length="52" mass="5187">MTDIAADVLESAGADPAAPAWKLIWAGFSRGLGTGETGGSATVFQPMTCSAT</sequence>
<dbReference type="RefSeq" id="WP_176985236.1">
    <property type="nucleotide sequence ID" value="NZ_BOND01000005.1"/>
</dbReference>
<dbReference type="STRING" id="137265.SAMN05421684_7065"/>
<proteinExistence type="predicted"/>
<gene>
    <name evidence="1" type="ORF">SAMN05421684_7065</name>
</gene>
<evidence type="ECO:0000313" key="1">
    <source>
        <dbReference type="EMBL" id="SDZ60552.1"/>
    </source>
</evidence>
<dbReference type="Proteomes" id="UP000199632">
    <property type="component" value="Unassembled WGS sequence"/>
</dbReference>
<protein>
    <submittedName>
        <fullName evidence="1">Uncharacterized protein</fullName>
    </submittedName>
</protein>
<dbReference type="EMBL" id="FNQB01000004">
    <property type="protein sequence ID" value="SDZ60552.1"/>
    <property type="molecule type" value="Genomic_DNA"/>
</dbReference>
<dbReference type="AlphaFoldDB" id="A0A1H3UDL0"/>
<organism evidence="1 2">
    <name type="scientific">Asanoa ishikariensis</name>
    <dbReference type="NCBI Taxonomy" id="137265"/>
    <lineage>
        <taxon>Bacteria</taxon>
        <taxon>Bacillati</taxon>
        <taxon>Actinomycetota</taxon>
        <taxon>Actinomycetes</taxon>
        <taxon>Micromonosporales</taxon>
        <taxon>Micromonosporaceae</taxon>
        <taxon>Asanoa</taxon>
    </lineage>
</organism>
<name>A0A1H3UDL0_9ACTN</name>